<feature type="compositionally biased region" description="Basic and acidic residues" evidence="1">
    <location>
        <begin position="14"/>
        <end position="25"/>
    </location>
</feature>
<dbReference type="Proteomes" id="UP000019140">
    <property type="component" value="Unassembled WGS sequence"/>
</dbReference>
<evidence type="ECO:0000256" key="1">
    <source>
        <dbReference type="SAM" id="MobiDB-lite"/>
    </source>
</evidence>
<dbReference type="HOGENOM" id="CLU_3197445_0_0_7"/>
<proteinExistence type="predicted"/>
<accession>W4LJW1</accession>
<reference evidence="2 3" key="1">
    <citation type="journal article" date="2014" name="Nature">
        <title>An environmental bacterial taxon with a large and distinct metabolic repertoire.</title>
        <authorList>
            <person name="Wilson M.C."/>
            <person name="Mori T."/>
            <person name="Ruckert C."/>
            <person name="Uria A.R."/>
            <person name="Helf M.J."/>
            <person name="Takada K."/>
            <person name="Gernert C."/>
            <person name="Steffens U.A."/>
            <person name="Heycke N."/>
            <person name="Schmitt S."/>
            <person name="Rinke C."/>
            <person name="Helfrich E.J."/>
            <person name="Brachmann A.O."/>
            <person name="Gurgui C."/>
            <person name="Wakimoto T."/>
            <person name="Kracht M."/>
            <person name="Crusemann M."/>
            <person name="Hentschel U."/>
            <person name="Abe I."/>
            <person name="Matsunaga S."/>
            <person name="Kalinowski J."/>
            <person name="Takeyama H."/>
            <person name="Piel J."/>
        </authorList>
    </citation>
    <scope>NUCLEOTIDE SEQUENCE [LARGE SCALE GENOMIC DNA]</scope>
    <source>
        <strain evidence="3">TSY2</strain>
    </source>
</reference>
<protein>
    <submittedName>
        <fullName evidence="2">Uncharacterized protein</fullName>
    </submittedName>
</protein>
<keyword evidence="3" id="KW-1185">Reference proteome</keyword>
<feature type="region of interest" description="Disordered" evidence="1">
    <location>
        <begin position="1"/>
        <end position="25"/>
    </location>
</feature>
<dbReference type="EMBL" id="AZHX01001954">
    <property type="protein sequence ID" value="ETW98373.1"/>
    <property type="molecule type" value="Genomic_DNA"/>
</dbReference>
<sequence>MHSCSSQWRNAALRTKDREKGLMVSDKDKLSPIQVMMELLYSKDE</sequence>
<name>W4LJW1_9BACT</name>
<evidence type="ECO:0000313" key="3">
    <source>
        <dbReference type="Proteomes" id="UP000019140"/>
    </source>
</evidence>
<dbReference type="AlphaFoldDB" id="W4LJW1"/>
<organism evidence="2 3">
    <name type="scientific">Candidatus Entotheonella gemina</name>
    <dbReference type="NCBI Taxonomy" id="1429439"/>
    <lineage>
        <taxon>Bacteria</taxon>
        <taxon>Pseudomonadati</taxon>
        <taxon>Nitrospinota/Tectimicrobiota group</taxon>
        <taxon>Candidatus Tectimicrobiota</taxon>
        <taxon>Candidatus Entotheonellia</taxon>
        <taxon>Candidatus Entotheonellales</taxon>
        <taxon>Candidatus Entotheonellaceae</taxon>
        <taxon>Candidatus Entotheonella</taxon>
    </lineage>
</organism>
<evidence type="ECO:0000313" key="2">
    <source>
        <dbReference type="EMBL" id="ETW98373.1"/>
    </source>
</evidence>
<comment type="caution">
    <text evidence="2">The sequence shown here is derived from an EMBL/GenBank/DDBJ whole genome shotgun (WGS) entry which is preliminary data.</text>
</comment>
<gene>
    <name evidence="2" type="ORF">ETSY2_42935</name>
</gene>